<dbReference type="EMBL" id="JBHTCF010000020">
    <property type="protein sequence ID" value="MFC7309238.1"/>
    <property type="molecule type" value="Genomic_DNA"/>
</dbReference>
<dbReference type="InterPro" id="IPR036013">
    <property type="entry name" value="Band_7/SPFH_dom_sf"/>
</dbReference>
<feature type="region of interest" description="Disordered" evidence="1">
    <location>
        <begin position="1"/>
        <end position="22"/>
    </location>
</feature>
<keyword evidence="2" id="KW-1133">Transmembrane helix</keyword>
<gene>
    <name evidence="4" type="ORF">ACFQVC_34145</name>
</gene>
<dbReference type="RefSeq" id="WP_381837974.1">
    <property type="nucleotide sequence ID" value="NZ_JBHTCF010000020.1"/>
</dbReference>
<evidence type="ECO:0000256" key="1">
    <source>
        <dbReference type="SAM" id="MobiDB-lite"/>
    </source>
</evidence>
<keyword evidence="5" id="KW-1185">Reference proteome</keyword>
<comment type="caution">
    <text evidence="4">The sequence shown here is derived from an EMBL/GenBank/DDBJ whole genome shotgun (WGS) entry which is preliminary data.</text>
</comment>
<protein>
    <submittedName>
        <fullName evidence="4">SPFH domain-containing protein</fullName>
    </submittedName>
</protein>
<dbReference type="Pfam" id="PF01145">
    <property type="entry name" value="Band_7"/>
    <property type="match status" value="1"/>
</dbReference>
<name>A0ABW2JTC2_9ACTN</name>
<sequence length="301" mass="32155">MSAIETTLSNRRPPRPDSRLTERSASRLPAWLIALLTAGLAGGAGGVVHVYGAASFEARVALGAGAVVLLLIGFGLTVIPGGRACVLSGLGRYRGTVRRSGLVWVAPLARRRLVDVRVRHWRSAPMKASDCDGVPLQLELLVIWQVRDTAKALYVVDDHQAYLRDLVQAAVMETVPAVRPDGEGSLNLFTNAPTVSDALTRSVAAGAKAAGLEVYGVQLLSVDYDPQFAAALRARQVAEIDSATRSIVLDEVVDSATEAIDRLADRAAVQLDERQRSALLRDLTVAFYHSRQKGQADASAV</sequence>
<feature type="compositionally biased region" description="Polar residues" evidence="1">
    <location>
        <begin position="1"/>
        <end position="10"/>
    </location>
</feature>
<feature type="domain" description="Band 7" evidence="3">
    <location>
        <begin position="74"/>
        <end position="236"/>
    </location>
</feature>
<dbReference type="SUPFAM" id="SSF117892">
    <property type="entry name" value="Band 7/SPFH domain"/>
    <property type="match status" value="1"/>
</dbReference>
<feature type="transmembrane region" description="Helical" evidence="2">
    <location>
        <begin position="60"/>
        <end position="79"/>
    </location>
</feature>
<organism evidence="4 5">
    <name type="scientific">Streptomyces monticola</name>
    <dbReference type="NCBI Taxonomy" id="2666263"/>
    <lineage>
        <taxon>Bacteria</taxon>
        <taxon>Bacillati</taxon>
        <taxon>Actinomycetota</taxon>
        <taxon>Actinomycetes</taxon>
        <taxon>Kitasatosporales</taxon>
        <taxon>Streptomycetaceae</taxon>
        <taxon>Streptomyces</taxon>
    </lineage>
</organism>
<dbReference type="SMART" id="SM00244">
    <property type="entry name" value="PHB"/>
    <property type="match status" value="1"/>
</dbReference>
<dbReference type="PANTHER" id="PTHR43446">
    <property type="entry name" value="MEMBRANE PROTEIN-RELATED"/>
    <property type="match status" value="1"/>
</dbReference>
<dbReference type="PANTHER" id="PTHR43446:SF1">
    <property type="entry name" value="BAND 7 DOMAIN-CONTAINING PROTEIN"/>
    <property type="match status" value="1"/>
</dbReference>
<evidence type="ECO:0000259" key="3">
    <source>
        <dbReference type="SMART" id="SM00244"/>
    </source>
</evidence>
<keyword evidence="2" id="KW-0472">Membrane</keyword>
<feature type="transmembrane region" description="Helical" evidence="2">
    <location>
        <begin position="28"/>
        <end position="54"/>
    </location>
</feature>
<evidence type="ECO:0000256" key="2">
    <source>
        <dbReference type="SAM" id="Phobius"/>
    </source>
</evidence>
<dbReference type="Gene3D" id="3.30.479.30">
    <property type="entry name" value="Band 7 domain"/>
    <property type="match status" value="1"/>
</dbReference>
<reference evidence="5" key="1">
    <citation type="journal article" date="2019" name="Int. J. Syst. Evol. Microbiol.">
        <title>The Global Catalogue of Microorganisms (GCM) 10K type strain sequencing project: providing services to taxonomists for standard genome sequencing and annotation.</title>
        <authorList>
            <consortium name="The Broad Institute Genomics Platform"/>
            <consortium name="The Broad Institute Genome Sequencing Center for Infectious Disease"/>
            <person name="Wu L."/>
            <person name="Ma J."/>
        </authorList>
    </citation>
    <scope>NUCLEOTIDE SEQUENCE [LARGE SCALE GENOMIC DNA]</scope>
    <source>
        <strain evidence="5">SYNS20</strain>
    </source>
</reference>
<dbReference type="Proteomes" id="UP001596523">
    <property type="component" value="Unassembled WGS sequence"/>
</dbReference>
<evidence type="ECO:0000313" key="5">
    <source>
        <dbReference type="Proteomes" id="UP001596523"/>
    </source>
</evidence>
<dbReference type="InterPro" id="IPR001107">
    <property type="entry name" value="Band_7"/>
</dbReference>
<evidence type="ECO:0000313" key="4">
    <source>
        <dbReference type="EMBL" id="MFC7309238.1"/>
    </source>
</evidence>
<keyword evidence="2" id="KW-0812">Transmembrane</keyword>
<proteinExistence type="predicted"/>
<accession>A0ABW2JTC2</accession>